<accession>A0AC34Q228</accession>
<dbReference type="Proteomes" id="UP000887576">
    <property type="component" value="Unplaced"/>
</dbReference>
<evidence type="ECO:0000313" key="1">
    <source>
        <dbReference type="Proteomes" id="UP000887576"/>
    </source>
</evidence>
<protein>
    <submittedName>
        <fullName evidence="2">Tetraspanin</fullName>
    </submittedName>
</protein>
<name>A0AC34Q228_9BILA</name>
<reference evidence="2" key="1">
    <citation type="submission" date="2022-11" db="UniProtKB">
        <authorList>
            <consortium name="WormBaseParasite"/>
        </authorList>
    </citation>
    <scope>IDENTIFICATION</scope>
</reference>
<proteinExistence type="predicted"/>
<sequence length="493" mass="56113">MPTELKLNSRGHNHHLGAIVVDSGWHERRRLLPTMTRIEYGRFESTPALPRFRYDKKKIEKPRQEICAPLKWTCFFVNFFVFIAGVTVLALGIYLCIKDPRPIQEWADFILNPAILLIIIGLSVCFVSLTGLFGALRDNIFLLKLFAICVFFFYILLVVFTFLLFILFYSDTAEGISAHSILLYSIKKYHTNRNLADFVDYLQEQMECCGVSSMSQGFRDWQFSEQFNCNASNPYPERCGVPFSCCRKSVVSEAAGSSNPLLPAMRSLQCWQNAQTKRVQDLETDIYVKGCLQPIRSLFESHAIHFGAIVAICIIPVCFSVCLSHLLARQIDYQRYLLEREERQFKRRQAREKRRLQELEKKQMLAEQALEAGTLPPPLPPTSTIPSGPPPVINDSLPHRPTDQLLKDSKHRQRRAISTSPSHVLGVYAEKSPPTGVQPQRKVPNKKRRRSAAPTALPTTNSTEAGIKPMPIPPSDLRTHQWVLQQSDLAGQK</sequence>
<dbReference type="WBParaSite" id="JU765_v2.g12150.t1">
    <property type="protein sequence ID" value="JU765_v2.g12150.t1"/>
    <property type="gene ID" value="JU765_v2.g12150"/>
</dbReference>
<organism evidence="1 2">
    <name type="scientific">Panagrolaimus sp. JU765</name>
    <dbReference type="NCBI Taxonomy" id="591449"/>
    <lineage>
        <taxon>Eukaryota</taxon>
        <taxon>Metazoa</taxon>
        <taxon>Ecdysozoa</taxon>
        <taxon>Nematoda</taxon>
        <taxon>Chromadorea</taxon>
        <taxon>Rhabditida</taxon>
        <taxon>Tylenchina</taxon>
        <taxon>Panagrolaimomorpha</taxon>
        <taxon>Panagrolaimoidea</taxon>
        <taxon>Panagrolaimidae</taxon>
        <taxon>Panagrolaimus</taxon>
    </lineage>
</organism>
<evidence type="ECO:0000313" key="2">
    <source>
        <dbReference type="WBParaSite" id="JU765_v2.g12150.t1"/>
    </source>
</evidence>